<name>A0A8E0VNQ8_9TREM</name>
<proteinExistence type="predicted"/>
<protein>
    <submittedName>
        <fullName evidence="2">Uncharacterized protein</fullName>
    </submittedName>
</protein>
<feature type="compositionally biased region" description="Polar residues" evidence="1">
    <location>
        <begin position="1"/>
        <end position="28"/>
    </location>
</feature>
<comment type="caution">
    <text evidence="2">The sequence shown here is derived from an EMBL/GenBank/DDBJ whole genome shotgun (WGS) entry which is preliminary data.</text>
</comment>
<evidence type="ECO:0000313" key="3">
    <source>
        <dbReference type="Proteomes" id="UP000728185"/>
    </source>
</evidence>
<feature type="region of interest" description="Disordered" evidence="1">
    <location>
        <begin position="1"/>
        <end position="98"/>
    </location>
</feature>
<dbReference type="OrthoDB" id="2134133at2759"/>
<sequence length="520" mass="55275">MSPNTVTAKKTTYSKFPSTEQSSVSSNVVDAVESDATASIRRGTYEANLVHSGRTRTEEHSHSSRVPRETTHGSKGVPEDSAGIHSTTPDSDSGSSNLAGLLQISAKTLQQRDKVSLHDVPESVSRASDQPGPLNAPASSFNYLSQINRLSPQPTLYPVAVVTGRSFSSIHPKVALNSSRKNIPTGMPTATDLISGSASSAPSVVGVAANFHPVGRLAPLERVRTPSGSRLTSHPDESMTYGIDMSSHSVHRSKNLFGSVAHNMTVSQATPNQQHINILTSPTQPTFGISNAPVVPIDHVSSRGPCTLPPLGTGGVTSGMVQGIANTQLPNVISLLNPSKIGPVNSRLSSVTIQSMSHLQLSSVTAQTPSCQPVPTAVQSVPSGQSVASHIGSSHSNAPALRGTSANLVTQQINNSGLISAKPTQKPLQRKARTTRMRQTLAPSPCHWTKKTGRTWRPQTSIPSEKTLPVVCLPDLFDRSSSTLLIRQMMAENALSERNSPRKVYSQRSDQIQYKICGSR</sequence>
<dbReference type="AlphaFoldDB" id="A0A8E0VNQ8"/>
<gene>
    <name evidence="2" type="ORF">FBUS_04912</name>
</gene>
<keyword evidence="3" id="KW-1185">Reference proteome</keyword>
<feature type="compositionally biased region" description="Basic and acidic residues" evidence="1">
    <location>
        <begin position="55"/>
        <end position="72"/>
    </location>
</feature>
<organism evidence="2 3">
    <name type="scientific">Fasciolopsis buskii</name>
    <dbReference type="NCBI Taxonomy" id="27845"/>
    <lineage>
        <taxon>Eukaryota</taxon>
        <taxon>Metazoa</taxon>
        <taxon>Spiralia</taxon>
        <taxon>Lophotrochozoa</taxon>
        <taxon>Platyhelminthes</taxon>
        <taxon>Trematoda</taxon>
        <taxon>Digenea</taxon>
        <taxon>Plagiorchiida</taxon>
        <taxon>Echinostomata</taxon>
        <taxon>Echinostomatoidea</taxon>
        <taxon>Fasciolidae</taxon>
        <taxon>Fasciolopsis</taxon>
    </lineage>
</organism>
<accession>A0A8E0VNQ8</accession>
<evidence type="ECO:0000256" key="1">
    <source>
        <dbReference type="SAM" id="MobiDB-lite"/>
    </source>
</evidence>
<dbReference type="EMBL" id="LUCM01003315">
    <property type="protein sequence ID" value="KAA0195971.1"/>
    <property type="molecule type" value="Genomic_DNA"/>
</dbReference>
<evidence type="ECO:0000313" key="2">
    <source>
        <dbReference type="EMBL" id="KAA0195971.1"/>
    </source>
</evidence>
<dbReference type="Proteomes" id="UP000728185">
    <property type="component" value="Unassembled WGS sequence"/>
</dbReference>
<feature type="compositionally biased region" description="Basic and acidic residues" evidence="1">
    <location>
        <begin position="110"/>
        <end position="121"/>
    </location>
</feature>
<feature type="region of interest" description="Disordered" evidence="1">
    <location>
        <begin position="110"/>
        <end position="135"/>
    </location>
</feature>
<reference evidence="2" key="1">
    <citation type="submission" date="2019-05" db="EMBL/GenBank/DDBJ databases">
        <title>Annotation for the trematode Fasciolopsis buski.</title>
        <authorList>
            <person name="Choi Y.-J."/>
        </authorList>
    </citation>
    <scope>NUCLEOTIDE SEQUENCE</scope>
    <source>
        <strain evidence="2">HT</strain>
        <tissue evidence="2">Whole worm</tissue>
    </source>
</reference>
<feature type="compositionally biased region" description="Polar residues" evidence="1">
    <location>
        <begin position="84"/>
        <end position="98"/>
    </location>
</feature>